<evidence type="ECO:0000313" key="2">
    <source>
        <dbReference type="Proteomes" id="UP000736787"/>
    </source>
</evidence>
<protein>
    <submittedName>
        <fullName evidence="1">Uncharacterized protein</fullName>
    </submittedName>
</protein>
<accession>A0A8T1LQD8</accession>
<dbReference type="AlphaFoldDB" id="A0A8T1LQD8"/>
<comment type="caution">
    <text evidence="1">The sequence shown here is derived from an EMBL/GenBank/DDBJ whole genome shotgun (WGS) entry which is preliminary data.</text>
</comment>
<evidence type="ECO:0000313" key="1">
    <source>
        <dbReference type="EMBL" id="KAG2888527.1"/>
    </source>
</evidence>
<sequence>MSWLGLPKVSRQCAIESRGTRPIGVDLQCRMYGRMWSTSHSSSGSGLGFLLRKAFDSHLLALFQLCASPAVERP</sequence>
<name>A0A8T1LQD8_9STRA</name>
<proteinExistence type="predicted"/>
<dbReference type="EMBL" id="RCMK01001776">
    <property type="protein sequence ID" value="KAG2888527.1"/>
    <property type="molecule type" value="Genomic_DNA"/>
</dbReference>
<reference evidence="1" key="1">
    <citation type="submission" date="2018-10" db="EMBL/GenBank/DDBJ databases">
        <title>Effector identification in a new, highly contiguous assembly of the strawberry crown rot pathogen Phytophthora cactorum.</title>
        <authorList>
            <person name="Armitage A.D."/>
            <person name="Nellist C.F."/>
            <person name="Bates H."/>
            <person name="Vickerstaff R.J."/>
            <person name="Harrison R.J."/>
        </authorList>
    </citation>
    <scope>NUCLEOTIDE SEQUENCE</scope>
    <source>
        <strain evidence="1">4040</strain>
    </source>
</reference>
<gene>
    <name evidence="1" type="ORF">PC117_g24878</name>
</gene>
<dbReference type="Proteomes" id="UP000736787">
    <property type="component" value="Unassembled WGS sequence"/>
</dbReference>
<organism evidence="1 2">
    <name type="scientific">Phytophthora cactorum</name>
    <dbReference type="NCBI Taxonomy" id="29920"/>
    <lineage>
        <taxon>Eukaryota</taxon>
        <taxon>Sar</taxon>
        <taxon>Stramenopiles</taxon>
        <taxon>Oomycota</taxon>
        <taxon>Peronosporomycetes</taxon>
        <taxon>Peronosporales</taxon>
        <taxon>Peronosporaceae</taxon>
        <taxon>Phytophthora</taxon>
    </lineage>
</organism>